<dbReference type="GO" id="GO:0006284">
    <property type="term" value="P:base-excision repair"/>
    <property type="evidence" value="ECO:0007669"/>
    <property type="project" value="TreeGrafter"/>
</dbReference>
<dbReference type="InterPro" id="IPR036691">
    <property type="entry name" value="Endo/exonu/phosph_ase_sf"/>
</dbReference>
<dbReference type="GO" id="GO:0046872">
    <property type="term" value="F:metal ion binding"/>
    <property type="evidence" value="ECO:0007669"/>
    <property type="project" value="UniProtKB-KW"/>
</dbReference>
<dbReference type="EnsemblPlants" id="TuG1812S0001967000.01.T01">
    <property type="protein sequence ID" value="TuG1812S0001967000.01.T01.s_cds28157"/>
    <property type="gene ID" value="TuG1812S0001967000.01"/>
</dbReference>
<evidence type="ECO:0000256" key="2">
    <source>
        <dbReference type="ARBA" id="ARBA00007092"/>
    </source>
</evidence>
<sequence length="218" mass="24610">MCVLYCIMRILNWNVRGLGEDDKCSLVRDTITSCCPSVICLQETKLSSVSPLKLRAFLPMHLKEHVVTLSDGTAGGVLVAWDPAAVMGQVVALHKFHVTVRMSSTTTNTSFLLTTVYAPCLNSERPSFFDVVSSVVGSPDLPWVVLGDFNMYRYAHEKSRGQINWNLMECFNAWIRGHGLDDVWIDNRLFTWSKKRDLPTLVRLDRVLVNAAWNLSFL</sequence>
<evidence type="ECO:0000256" key="4">
    <source>
        <dbReference type="ARBA" id="ARBA00022801"/>
    </source>
</evidence>
<evidence type="ECO:0000256" key="5">
    <source>
        <dbReference type="ARBA" id="ARBA00022842"/>
    </source>
</evidence>
<evidence type="ECO:0000259" key="6">
    <source>
        <dbReference type="Pfam" id="PF03372"/>
    </source>
</evidence>
<keyword evidence="5" id="KW-0460">Magnesium</keyword>
<dbReference type="InterPro" id="IPR004808">
    <property type="entry name" value="AP_endonuc_1"/>
</dbReference>
<evidence type="ECO:0000256" key="3">
    <source>
        <dbReference type="ARBA" id="ARBA00022723"/>
    </source>
</evidence>
<comment type="cofactor">
    <cofactor evidence="1">
        <name>Mg(2+)</name>
        <dbReference type="ChEBI" id="CHEBI:18420"/>
    </cofactor>
</comment>
<dbReference type="GO" id="GO:0008311">
    <property type="term" value="F:double-stranded DNA 3'-5' DNA exonuclease activity"/>
    <property type="evidence" value="ECO:0007669"/>
    <property type="project" value="TreeGrafter"/>
</dbReference>
<dbReference type="Gene3D" id="3.60.10.10">
    <property type="entry name" value="Endonuclease/exonuclease/phosphatase"/>
    <property type="match status" value="1"/>
</dbReference>
<feature type="domain" description="Endonuclease/exonuclease/phosphatase" evidence="6">
    <location>
        <begin position="12"/>
        <end position="215"/>
    </location>
</feature>
<evidence type="ECO:0000256" key="1">
    <source>
        <dbReference type="ARBA" id="ARBA00001946"/>
    </source>
</evidence>
<keyword evidence="4" id="KW-0378">Hydrolase</keyword>
<dbReference type="InterPro" id="IPR005135">
    <property type="entry name" value="Endo/exonuclease/phosphatase"/>
</dbReference>
<dbReference type="AlphaFoldDB" id="A0A8R7VHU8"/>
<organism evidence="7 8">
    <name type="scientific">Triticum urartu</name>
    <name type="common">Red wild einkorn</name>
    <name type="synonym">Crithodium urartu</name>
    <dbReference type="NCBI Taxonomy" id="4572"/>
    <lineage>
        <taxon>Eukaryota</taxon>
        <taxon>Viridiplantae</taxon>
        <taxon>Streptophyta</taxon>
        <taxon>Embryophyta</taxon>
        <taxon>Tracheophyta</taxon>
        <taxon>Spermatophyta</taxon>
        <taxon>Magnoliopsida</taxon>
        <taxon>Liliopsida</taxon>
        <taxon>Poales</taxon>
        <taxon>Poaceae</taxon>
        <taxon>BOP clade</taxon>
        <taxon>Pooideae</taxon>
        <taxon>Triticodae</taxon>
        <taxon>Triticeae</taxon>
        <taxon>Triticinae</taxon>
        <taxon>Triticum</taxon>
    </lineage>
</organism>
<name>A0A8R7VHU8_TRIUA</name>
<reference evidence="8" key="1">
    <citation type="journal article" date="2013" name="Nature">
        <title>Draft genome of the wheat A-genome progenitor Triticum urartu.</title>
        <authorList>
            <person name="Ling H.Q."/>
            <person name="Zhao S."/>
            <person name="Liu D."/>
            <person name="Wang J."/>
            <person name="Sun H."/>
            <person name="Zhang C."/>
            <person name="Fan H."/>
            <person name="Li D."/>
            <person name="Dong L."/>
            <person name="Tao Y."/>
            <person name="Gao C."/>
            <person name="Wu H."/>
            <person name="Li Y."/>
            <person name="Cui Y."/>
            <person name="Guo X."/>
            <person name="Zheng S."/>
            <person name="Wang B."/>
            <person name="Yu K."/>
            <person name="Liang Q."/>
            <person name="Yang W."/>
            <person name="Lou X."/>
            <person name="Chen J."/>
            <person name="Feng M."/>
            <person name="Jian J."/>
            <person name="Zhang X."/>
            <person name="Luo G."/>
            <person name="Jiang Y."/>
            <person name="Liu J."/>
            <person name="Wang Z."/>
            <person name="Sha Y."/>
            <person name="Zhang B."/>
            <person name="Wu H."/>
            <person name="Tang D."/>
            <person name="Shen Q."/>
            <person name="Xue P."/>
            <person name="Zou S."/>
            <person name="Wang X."/>
            <person name="Liu X."/>
            <person name="Wang F."/>
            <person name="Yang Y."/>
            <person name="An X."/>
            <person name="Dong Z."/>
            <person name="Zhang K."/>
            <person name="Zhang X."/>
            <person name="Luo M.C."/>
            <person name="Dvorak J."/>
            <person name="Tong Y."/>
            <person name="Wang J."/>
            <person name="Yang H."/>
            <person name="Li Z."/>
            <person name="Wang D."/>
            <person name="Zhang A."/>
            <person name="Wang J."/>
        </authorList>
    </citation>
    <scope>NUCLEOTIDE SEQUENCE</scope>
    <source>
        <strain evidence="8">cv. G1812</strain>
    </source>
</reference>
<protein>
    <recommendedName>
        <fullName evidence="6">Endonuclease/exonuclease/phosphatase domain-containing protein</fullName>
    </recommendedName>
</protein>
<keyword evidence="8" id="KW-1185">Reference proteome</keyword>
<accession>A0A8R7VHU8</accession>
<comment type="similarity">
    <text evidence="2">Belongs to the DNA repair enzymes AP/ExoA family.</text>
</comment>
<evidence type="ECO:0000313" key="7">
    <source>
        <dbReference type="EnsemblPlants" id="TuG1812S0001967000.01.T01.s_cds28157"/>
    </source>
</evidence>
<dbReference type="Gramene" id="TuG1812S0001967000.01.T01">
    <property type="protein sequence ID" value="TuG1812S0001967000.01.T01.s_cds28157"/>
    <property type="gene ID" value="TuG1812S0001967000.01"/>
</dbReference>
<dbReference type="GO" id="GO:0003906">
    <property type="term" value="F:DNA-(apurinic or apyrimidinic site) endonuclease activity"/>
    <property type="evidence" value="ECO:0007669"/>
    <property type="project" value="TreeGrafter"/>
</dbReference>
<dbReference type="Proteomes" id="UP000015106">
    <property type="component" value="Unassembled WGS sequence"/>
</dbReference>
<dbReference type="GO" id="GO:0008081">
    <property type="term" value="F:phosphoric diester hydrolase activity"/>
    <property type="evidence" value="ECO:0007669"/>
    <property type="project" value="TreeGrafter"/>
</dbReference>
<dbReference type="Pfam" id="PF03372">
    <property type="entry name" value="Exo_endo_phos"/>
    <property type="match status" value="1"/>
</dbReference>
<dbReference type="PANTHER" id="PTHR22748">
    <property type="entry name" value="AP ENDONUCLEASE"/>
    <property type="match status" value="1"/>
</dbReference>
<keyword evidence="3" id="KW-0479">Metal-binding</keyword>
<proteinExistence type="inferred from homology"/>
<dbReference type="GO" id="GO:0005634">
    <property type="term" value="C:nucleus"/>
    <property type="evidence" value="ECO:0007669"/>
    <property type="project" value="TreeGrafter"/>
</dbReference>
<reference evidence="7" key="2">
    <citation type="submission" date="2022-06" db="UniProtKB">
        <authorList>
            <consortium name="EnsemblPlants"/>
        </authorList>
    </citation>
    <scope>IDENTIFICATION</scope>
</reference>
<evidence type="ECO:0000313" key="8">
    <source>
        <dbReference type="Proteomes" id="UP000015106"/>
    </source>
</evidence>
<dbReference type="PANTHER" id="PTHR22748:SF11">
    <property type="entry name" value="OS07G0184032 PROTEIN"/>
    <property type="match status" value="1"/>
</dbReference>
<dbReference type="SUPFAM" id="SSF56219">
    <property type="entry name" value="DNase I-like"/>
    <property type="match status" value="1"/>
</dbReference>